<feature type="region of interest" description="Disordered" evidence="1">
    <location>
        <begin position="1464"/>
        <end position="1582"/>
    </location>
</feature>
<evidence type="ECO:0000313" key="2">
    <source>
        <dbReference type="EMBL" id="CAK0844650.1"/>
    </source>
</evidence>
<protein>
    <submittedName>
        <fullName evidence="2">Uncharacterized protein</fullName>
    </submittedName>
</protein>
<sequence length="1800" mass="188987">MPPPILRPWLWLRYQGEALYHQRRVVGVLASSATQVTDADEVIGVSPDGDPEQIDLSGASRDIEAWCWSEVFRPPPPGIPRGQVYRFQQEPDAAALATMRADAEAFCDAAFLARERAAGQPAVLPATGSLVDAVWPAPAAPAAAAAAAPAAPGLPLALPGMAAPPGPPALGAPAAAAAPLALLGAPPAALPGAAPPGAVVAAPLAAAAPGAAAPAAFPAAMAAGAPAAGAPLAAGLGMVAAAPYPVMVTVETTTYGPRGTPVAPNGTEVMSGDVGIHTAPGYGGLLVRTIRSDQVQDFKGLEAAGDARLLSVIAVNGQRSRRAWRDVASSLSEIAFPDWAIEGPRTTLWCCRWIDRRGGGPLDHRRFFVMVHRLHKDSWGVPMHEFGMKALETLGAYDSLDLPNVAGIESLMREVQLVEYAYAKHDGFAGASTEVADGDLNAKKKGRGRGRGRGGAAGAFGYLDEHTAFRGQRETGDAMVCPALVEWVGKQAGEHFDEPPHVDLATGSAFSALELPPEFWQFFGLPRVRAGVLGITTDSAGGPLRASDWGTPCFTAVPMGWKHILWICQRIMEFRARTNTLASPSLAFDDAHLPVRLVRSSTQVLHAEYVDNFVALGLSKDPTYAVTDSVDRSLRDAGFRTHGPTDAPTIGISHRIGWRIRLGCLAVADMKYASGDLVRVVVSRFTSRALLRRELLSCLQASYYFIESSGHHARVLWSSVKRELRWCAALIALAFRDVNAAWSPMVYCTDASWWGAGVVRGIRSVQEVQHVGHYAERLRYSAAHEAILKPRDSALKCSVSGGVTASPRDSGIPKAPFPEVPESVYGGDWSLVMSQKWSRKEAQVVLEARSLVLTVKNIVRNTQNFGCKRLVLNDCMELSDSMLRRIQLQHSGPRGSRSSAMASSATAVTAGTQLAPRPLGAHAGGLPRAEVAPNLPAPSSRRPYRERVPHGPGAQEAKAAKRARAFPAAAEAPPLPGAPTFLELQSVSPKAAQDYQTYATAFYQWGQERHLLSDIATSLRSAPAIDLALVTYMHEKFFAGELSYVPTKLIAGLRYFWTYPNGAPLELPRSFRALTGWKRMVPAQSRLPYPWVMEALASIITFTFYLRPSECLRLQGKLITAPAQAPRRVQDGQGQMRPLLLHPQEGGATSKTGRVDESLLADNPLFPWLPQVLGLLKAKLPHSLVFNFGQAQWGRALKGAASACGLTALGDPCLHRLRHGGASHDLLFKARILLGAKKRGRWASDRSLARYERGGRINEQLSLLSQDVLIAADLAASNIGQRGVPAALEIFAGSRHLPEVWRRSMRSAGHPVFEIDIRHGVEHDMCSKALVKLIRGWVRGGLATAVFMGTPCNSFSLARNRPNGPPTLRTSEYPEGLPKLSDSCRKGEVQPVFAGKKPPSARGRDFASETDDDMAEIVQMIMPSSTRSLTVVVCAVLIPSLLLGLWFMGAFSGEQQTHAVGAVGHRDGQVPAPPSAARSAAAAAGAGGGGAAPVQTAPGQTAPGQLSQLRPAGDDGGDDQEDEEGEADGGAAEARPEAAGADVSGAGDAPSDLVSGAATAAAARATAATTPPIPPTLPPRRVKHYGEKNVLCDLPGSSDVRGVDIDCQGPAAAAFPVAGSRDLGEPAEREGGEEPAAAAEAQGEAGGEAAAPEGDPQAPDAAAGERGDGPLNEQPAEAEAFVPAQRPALRPVPAAGSGGAPRVEMPGTLAEAASGVGAPQDVVGDSGRAPSTETSAEEAAAERASVAAVGAAGGHAPPAGPAAPVHAANASSGAASGKFSPSRRRRRRRSAQAGAAPAAP</sequence>
<feature type="compositionally biased region" description="Acidic residues" evidence="1">
    <location>
        <begin position="1515"/>
        <end position="1527"/>
    </location>
</feature>
<feature type="compositionally biased region" description="Low complexity" evidence="1">
    <location>
        <begin position="1791"/>
        <end position="1800"/>
    </location>
</feature>
<feature type="compositionally biased region" description="Polar residues" evidence="1">
    <location>
        <begin position="1497"/>
        <end position="1508"/>
    </location>
</feature>
<feature type="region of interest" description="Disordered" evidence="1">
    <location>
        <begin position="889"/>
        <end position="963"/>
    </location>
</feature>
<feature type="compositionally biased region" description="Low complexity" evidence="1">
    <location>
        <begin position="1634"/>
        <end position="1662"/>
    </location>
</feature>
<reference evidence="2" key="1">
    <citation type="submission" date="2023-10" db="EMBL/GenBank/DDBJ databases">
        <authorList>
            <person name="Chen Y."/>
            <person name="Shah S."/>
            <person name="Dougan E. K."/>
            <person name="Thang M."/>
            <person name="Chan C."/>
        </authorList>
    </citation>
    <scope>NUCLEOTIDE SEQUENCE [LARGE SCALE GENOMIC DNA]</scope>
</reference>
<name>A0ABN9TFW2_9DINO</name>
<evidence type="ECO:0000256" key="1">
    <source>
        <dbReference type="SAM" id="MobiDB-lite"/>
    </source>
</evidence>
<dbReference type="Proteomes" id="UP001189429">
    <property type="component" value="Unassembled WGS sequence"/>
</dbReference>
<proteinExistence type="predicted"/>
<dbReference type="EMBL" id="CAUYUJ010014682">
    <property type="protein sequence ID" value="CAK0844650.1"/>
    <property type="molecule type" value="Genomic_DNA"/>
</dbReference>
<organism evidence="2 3">
    <name type="scientific">Prorocentrum cordatum</name>
    <dbReference type="NCBI Taxonomy" id="2364126"/>
    <lineage>
        <taxon>Eukaryota</taxon>
        <taxon>Sar</taxon>
        <taxon>Alveolata</taxon>
        <taxon>Dinophyceae</taxon>
        <taxon>Prorocentrales</taxon>
        <taxon>Prorocentraceae</taxon>
        <taxon>Prorocentrum</taxon>
    </lineage>
</organism>
<feature type="compositionally biased region" description="Low complexity" evidence="1">
    <location>
        <begin position="1475"/>
        <end position="1484"/>
    </location>
</feature>
<dbReference type="PANTHER" id="PTHR12460:SF38">
    <property type="entry name" value="KINETOPLAST-ASSOCIATED PROTEIN-LIKE PROTEIN"/>
    <property type="match status" value="1"/>
</dbReference>
<keyword evidence="3" id="KW-1185">Reference proteome</keyword>
<feature type="compositionally biased region" description="Basic and acidic residues" evidence="1">
    <location>
        <begin position="1622"/>
        <end position="1632"/>
    </location>
</feature>
<feature type="compositionally biased region" description="Low complexity" evidence="1">
    <location>
        <begin position="891"/>
        <end position="912"/>
    </location>
</feature>
<feature type="compositionally biased region" description="Low complexity" evidence="1">
    <location>
        <begin position="1728"/>
        <end position="1777"/>
    </location>
</feature>
<comment type="caution">
    <text evidence="2">The sequence shown here is derived from an EMBL/GenBank/DDBJ whole genome shotgun (WGS) entry which is preliminary data.</text>
</comment>
<gene>
    <name evidence="2" type="ORF">PCOR1329_LOCUS38711</name>
</gene>
<feature type="compositionally biased region" description="Low complexity" evidence="1">
    <location>
        <begin position="1529"/>
        <end position="1570"/>
    </location>
</feature>
<accession>A0ABN9TFW2</accession>
<feature type="compositionally biased region" description="Basic residues" evidence="1">
    <location>
        <begin position="1781"/>
        <end position="1790"/>
    </location>
</feature>
<evidence type="ECO:0000313" key="3">
    <source>
        <dbReference type="Proteomes" id="UP001189429"/>
    </source>
</evidence>
<feature type="region of interest" description="Disordered" evidence="1">
    <location>
        <begin position="1612"/>
        <end position="1800"/>
    </location>
</feature>
<dbReference type="PANTHER" id="PTHR12460">
    <property type="entry name" value="CYCLIN-DEPENDENT KINASE INHIBITOR-RELATED PROTEIN"/>
    <property type="match status" value="1"/>
</dbReference>